<keyword evidence="2" id="KW-0472">Membrane</keyword>
<evidence type="ECO:0000313" key="5">
    <source>
        <dbReference type="EMBL" id="RYU34717.1"/>
    </source>
</evidence>
<proteinExistence type="predicted"/>
<organism evidence="6 10">
    <name type="scientific">Enterococcus faecalis</name>
    <name type="common">Streptococcus faecalis</name>
    <dbReference type="NCBI Taxonomy" id="1351"/>
    <lineage>
        <taxon>Bacteria</taxon>
        <taxon>Bacillati</taxon>
        <taxon>Bacillota</taxon>
        <taxon>Bacilli</taxon>
        <taxon>Lactobacillales</taxon>
        <taxon>Enterococcaceae</taxon>
        <taxon>Enterococcus</taxon>
    </lineage>
</organism>
<dbReference type="EMBL" id="SEWT01000002">
    <property type="protein sequence ID" value="RYU34717.1"/>
    <property type="molecule type" value="Genomic_DNA"/>
</dbReference>
<evidence type="ECO:0000256" key="2">
    <source>
        <dbReference type="SAM" id="Phobius"/>
    </source>
</evidence>
<evidence type="ECO:0000313" key="6">
    <source>
        <dbReference type="EMBL" id="TKK77232.1"/>
    </source>
</evidence>
<dbReference type="Proteomes" id="UP000292223">
    <property type="component" value="Unassembled WGS sequence"/>
</dbReference>
<evidence type="ECO:0000313" key="9">
    <source>
        <dbReference type="Proteomes" id="UP000292223"/>
    </source>
</evidence>
<dbReference type="EMBL" id="RKOR01000046">
    <property type="protein sequence ID" value="ROY47098.1"/>
    <property type="molecule type" value="Genomic_DNA"/>
</dbReference>
<dbReference type="Proteomes" id="UP000275941">
    <property type="component" value="Unassembled WGS sequence"/>
</dbReference>
<comment type="caution">
    <text evidence="6">The sequence shown here is derived from an EMBL/GenBank/DDBJ whole genome shotgun (WGS) entry which is preliminary data.</text>
</comment>
<keyword evidence="2" id="KW-0812">Transmembrane</keyword>
<accession>A0A1B4XQA3</accession>
<reference evidence="6 10" key="2">
    <citation type="submission" date="2019-02" db="EMBL/GenBank/DDBJ databases">
        <title>Bacteria dissemination in different level of health care in South Africa: the effectiveness of infections prevention and control.</title>
        <authorList>
            <person name="Shobo C."/>
            <person name="Amoako D.G."/>
            <person name="Allam M."/>
            <person name="Ismail A."/>
            <person name="Bester L.A."/>
            <person name="Essack S.Y."/>
        </authorList>
    </citation>
    <scope>NUCLEOTIDE SEQUENCE [LARGE SCALE GENOMIC DNA]</scope>
    <source>
        <strain evidence="6 10">2SIL2</strain>
    </source>
</reference>
<evidence type="ECO:0000256" key="1">
    <source>
        <dbReference type="SAM" id="MobiDB-lite"/>
    </source>
</evidence>
<reference evidence="5 9" key="3">
    <citation type="submission" date="2019-02" db="EMBL/GenBank/DDBJ databases">
        <title>From farm to fork: dissemination of Tn554::fexA-optrA in linezolid-resistant Enterococcus faecalis clones from chicken feces and meat in Tunisia.</title>
        <authorList>
            <person name="Tedim A.P."/>
            <person name="Elghaieb H."/>
            <person name="Abbassi M.S."/>
            <person name="Novais C."/>
            <person name="Hassen A."/>
            <person name="Peixe L."/>
            <person name="Freitas A.R."/>
        </authorList>
    </citation>
    <scope>NUCLEOTIDE SEQUENCE [LARGE SCALE GENOMIC DNA]</scope>
    <source>
        <strain evidence="5 9">728T</strain>
    </source>
</reference>
<dbReference type="EMBL" id="SIYF01000342">
    <property type="protein sequence ID" value="TKK77232.1"/>
    <property type="molecule type" value="Genomic_DNA"/>
</dbReference>
<dbReference type="AlphaFoldDB" id="A0A1B4XQA3"/>
<feature type="transmembrane region" description="Helical" evidence="2">
    <location>
        <begin position="6"/>
        <end position="23"/>
    </location>
</feature>
<evidence type="ECO:0000313" key="7">
    <source>
        <dbReference type="Proteomes" id="UP000275941"/>
    </source>
</evidence>
<feature type="region of interest" description="Disordered" evidence="1">
    <location>
        <begin position="33"/>
        <end position="72"/>
    </location>
</feature>
<keyword evidence="2" id="KW-1133">Transmembrane helix</keyword>
<name>A0A1B4XQA3_ENTFL</name>
<sequence>MKYTIAGILSVIIMFGAVIFVFFGKKPVEESVHTSTETTVKSSTKISESSTVSSTATTESSTEITSVSSDES</sequence>
<evidence type="ECO:0000313" key="8">
    <source>
        <dbReference type="Proteomes" id="UP000281488"/>
    </source>
</evidence>
<evidence type="ECO:0000313" key="10">
    <source>
        <dbReference type="Proteomes" id="UP000305511"/>
    </source>
</evidence>
<evidence type="ECO:0000313" key="3">
    <source>
        <dbReference type="EMBL" id="ROX34054.1"/>
    </source>
</evidence>
<dbReference type="Proteomes" id="UP000281488">
    <property type="component" value="Unassembled WGS sequence"/>
</dbReference>
<dbReference type="EMBL" id="RKMZ01000002">
    <property type="protein sequence ID" value="ROX34054.1"/>
    <property type="molecule type" value="Genomic_DNA"/>
</dbReference>
<evidence type="ECO:0000313" key="4">
    <source>
        <dbReference type="EMBL" id="ROY47098.1"/>
    </source>
</evidence>
<reference evidence="7 8" key="1">
    <citation type="submission" date="2018-10" db="EMBL/GenBank/DDBJ databases">
        <title>Genotypes and phenotypes of Enterococci isolated from broiler chickens.</title>
        <authorList>
            <person name="Muhammad A.R."/>
            <person name="Diarra M.S."/>
        </authorList>
    </citation>
    <scope>NUCLEOTIDE SEQUENCE [LARGE SCALE GENOMIC DNA]</scope>
    <source>
        <strain evidence="3 8">LIT2 A36'</strain>
        <strain evidence="4 7">P7 C A21</strain>
    </source>
</reference>
<protein>
    <submittedName>
        <fullName evidence="6">Uncharacterized protein</fullName>
    </submittedName>
</protein>
<gene>
    <name evidence="3" type="ORF">EGW16_05230</name>
    <name evidence="4" type="ORF">EGW70_13025</name>
    <name evidence="5" type="ORF">EU507_04425</name>
    <name evidence="6" type="ORF">EY666_12980</name>
</gene>
<dbReference type="Proteomes" id="UP000305511">
    <property type="component" value="Unassembled WGS sequence"/>
</dbReference>